<feature type="transmembrane region" description="Helical" evidence="1">
    <location>
        <begin position="151"/>
        <end position="168"/>
    </location>
</feature>
<feature type="transmembrane region" description="Helical" evidence="1">
    <location>
        <begin position="317"/>
        <end position="340"/>
    </location>
</feature>
<dbReference type="Proteomes" id="UP000324726">
    <property type="component" value="Unassembled WGS sequence"/>
</dbReference>
<evidence type="ECO:0000313" key="3">
    <source>
        <dbReference type="Proteomes" id="UP000324726"/>
    </source>
</evidence>
<dbReference type="AlphaFoldDB" id="A0A5D4FTB4"/>
<feature type="transmembrane region" description="Helical" evidence="1">
    <location>
        <begin position="116"/>
        <end position="139"/>
    </location>
</feature>
<keyword evidence="1" id="KW-0812">Transmembrane</keyword>
<organism evidence="2 3">
    <name type="scientific">Corynebacterium urealyticum</name>
    <dbReference type="NCBI Taxonomy" id="43771"/>
    <lineage>
        <taxon>Bacteria</taxon>
        <taxon>Bacillati</taxon>
        <taxon>Actinomycetota</taxon>
        <taxon>Actinomycetes</taxon>
        <taxon>Mycobacteriales</taxon>
        <taxon>Corynebacteriaceae</taxon>
        <taxon>Corynebacterium</taxon>
    </lineage>
</organism>
<proteinExistence type="predicted"/>
<feature type="transmembrane region" description="Helical" evidence="1">
    <location>
        <begin position="424"/>
        <end position="442"/>
    </location>
</feature>
<keyword evidence="1" id="KW-1133">Transmembrane helix</keyword>
<feature type="transmembrane region" description="Helical" evidence="1">
    <location>
        <begin position="78"/>
        <end position="96"/>
    </location>
</feature>
<sequence length="461" mass="49646">MSNKTSDRHAQPLDGGIKVAESKGVAGEASAQVQRVNTRVMGRVFLFASWRSVLWRVLLVVLMSFLAIVGEAEHRPMNFFYVIFLGCAVGSVHLVFQPKGEELRAFGLTTAQIRRLAAAMWGMALPASALYLLIVVVISRTANGMLTSGKLLLSCLVGYLLLLAYAVYRGWSAQVEIRNDAVGEQDILVRAEKAKSRKAASSSEGGAVTPAGSNAEDLSREEQAAFEADTAFDAAVIQPLRLLGRTLAKWECGIALALGLVLAFWPWAADTIGAYLGIALVGALIGSRWLLTGYGLPKNYVQWLAFGGSRRAWRKAALVGTVRTSWSVPLVMVLVGYPALLNSESTLREQFSGTEILAGAPMLGLIVLFLILGTTLLTALATLRWPKAGALTLGGFLAYGMAMVTVFCFQLFFTGDVDPLPRAAIGVLISAFYVAIAVWVFYARIIKQDARNAGHIQTLGE</sequence>
<evidence type="ECO:0000256" key="1">
    <source>
        <dbReference type="SAM" id="Phobius"/>
    </source>
</evidence>
<reference evidence="2 3" key="1">
    <citation type="submission" date="2019-08" db="EMBL/GenBank/DDBJ databases">
        <title>Draft genome of C. urealyticum strain VH4248.</title>
        <authorList>
            <person name="Navas J."/>
        </authorList>
    </citation>
    <scope>NUCLEOTIDE SEQUENCE [LARGE SCALE GENOMIC DNA]</scope>
    <source>
        <strain evidence="2 3">VH4248</strain>
    </source>
</reference>
<gene>
    <name evidence="2" type="ORF">FYJ87_01905</name>
</gene>
<dbReference type="EMBL" id="VSZI01000001">
    <property type="protein sequence ID" value="TYR19776.1"/>
    <property type="molecule type" value="Genomic_DNA"/>
</dbReference>
<keyword evidence="1" id="KW-0472">Membrane</keyword>
<protein>
    <submittedName>
        <fullName evidence="2">ABC transporter permease</fullName>
    </submittedName>
</protein>
<feature type="transmembrane region" description="Helical" evidence="1">
    <location>
        <begin position="53"/>
        <end position="72"/>
    </location>
</feature>
<feature type="transmembrane region" description="Helical" evidence="1">
    <location>
        <begin position="274"/>
        <end position="296"/>
    </location>
</feature>
<feature type="transmembrane region" description="Helical" evidence="1">
    <location>
        <begin position="250"/>
        <end position="268"/>
    </location>
</feature>
<name>A0A5D4FTB4_9CORY</name>
<feature type="transmembrane region" description="Helical" evidence="1">
    <location>
        <begin position="360"/>
        <end position="383"/>
    </location>
</feature>
<feature type="transmembrane region" description="Helical" evidence="1">
    <location>
        <begin position="390"/>
        <end position="412"/>
    </location>
</feature>
<evidence type="ECO:0000313" key="2">
    <source>
        <dbReference type="EMBL" id="TYR19776.1"/>
    </source>
</evidence>
<comment type="caution">
    <text evidence="2">The sequence shown here is derived from an EMBL/GenBank/DDBJ whole genome shotgun (WGS) entry which is preliminary data.</text>
</comment>
<accession>A0A5D4FTB4</accession>
<dbReference type="RefSeq" id="WP_148811493.1">
    <property type="nucleotide sequence ID" value="NZ_VSZI01000001.1"/>
</dbReference>